<name>A0A1H0Y2W1_9ACTN</name>
<accession>A0A1H0Y2W1</accession>
<feature type="domain" description="Lipid/polyisoprenoid-binding YceI-like" evidence="2">
    <location>
        <begin position="14"/>
        <end position="176"/>
    </location>
</feature>
<evidence type="ECO:0000313" key="3">
    <source>
        <dbReference type="EMBL" id="SDQ09492.1"/>
    </source>
</evidence>
<protein>
    <submittedName>
        <fullName evidence="3">Polyisoprenoid-binding protein YceI</fullName>
    </submittedName>
</protein>
<dbReference type="Gene3D" id="2.40.128.110">
    <property type="entry name" value="Lipid/polyisoprenoid-binding, YceI-like"/>
    <property type="match status" value="1"/>
</dbReference>
<comment type="similarity">
    <text evidence="1">Belongs to the UPF0312 family.</text>
</comment>
<evidence type="ECO:0000313" key="4">
    <source>
        <dbReference type="Proteomes" id="UP000199301"/>
    </source>
</evidence>
<dbReference type="Proteomes" id="UP000199301">
    <property type="component" value="Unassembled WGS sequence"/>
</dbReference>
<dbReference type="InterPro" id="IPR036761">
    <property type="entry name" value="TTHA0802/YceI-like_sf"/>
</dbReference>
<dbReference type="OrthoDB" id="9811006at2"/>
<reference evidence="4" key="1">
    <citation type="submission" date="2016-10" db="EMBL/GenBank/DDBJ databases">
        <authorList>
            <person name="Varghese N."/>
            <person name="Submissions S."/>
        </authorList>
    </citation>
    <scope>NUCLEOTIDE SEQUENCE [LARGE SCALE GENOMIC DNA]</scope>
    <source>
        <strain evidence="4">DSM 45459</strain>
    </source>
</reference>
<sequence>MTDATQIPGYTTGTWDIDAVHSEVEFTLRHMGVGRSRGRFDKFEGQIVTAENPLDSSVSATIDAASINTGSADRDAHVRAEDFLDTDNYPTAEFRSTGIRQNGDDWIIDGDFTLHGVTVPVSLEAELGGFTDTSDGGKLLGLSANTTLNRTDFKVGPNGGAMLGEKVKINLEIEATLRG</sequence>
<dbReference type="PANTHER" id="PTHR34406:SF1">
    <property type="entry name" value="PROTEIN YCEI"/>
    <property type="match status" value="1"/>
</dbReference>
<evidence type="ECO:0000256" key="1">
    <source>
        <dbReference type="ARBA" id="ARBA00008812"/>
    </source>
</evidence>
<dbReference type="PANTHER" id="PTHR34406">
    <property type="entry name" value="PROTEIN YCEI"/>
    <property type="match status" value="1"/>
</dbReference>
<dbReference type="SUPFAM" id="SSF101874">
    <property type="entry name" value="YceI-like"/>
    <property type="match status" value="1"/>
</dbReference>
<proteinExistence type="inferred from homology"/>
<dbReference type="InterPro" id="IPR007372">
    <property type="entry name" value="Lipid/polyisoprenoid-bd_YceI"/>
</dbReference>
<gene>
    <name evidence="3" type="ORF">SAMN04489718_0190</name>
</gene>
<dbReference type="AlphaFoldDB" id="A0A1H0Y2W1"/>
<keyword evidence="4" id="KW-1185">Reference proteome</keyword>
<dbReference type="RefSeq" id="WP_092520349.1">
    <property type="nucleotide sequence ID" value="NZ_FNKO01000001.1"/>
</dbReference>
<dbReference type="STRING" id="995062.SAMN04489718_0190"/>
<dbReference type="Pfam" id="PF04264">
    <property type="entry name" value="YceI"/>
    <property type="match status" value="1"/>
</dbReference>
<evidence type="ECO:0000259" key="2">
    <source>
        <dbReference type="SMART" id="SM00867"/>
    </source>
</evidence>
<organism evidence="3 4">
    <name type="scientific">Actinopolyspora saharensis</name>
    <dbReference type="NCBI Taxonomy" id="995062"/>
    <lineage>
        <taxon>Bacteria</taxon>
        <taxon>Bacillati</taxon>
        <taxon>Actinomycetota</taxon>
        <taxon>Actinomycetes</taxon>
        <taxon>Actinopolysporales</taxon>
        <taxon>Actinopolysporaceae</taxon>
        <taxon>Actinopolyspora</taxon>
    </lineage>
</organism>
<dbReference type="EMBL" id="FNKO01000001">
    <property type="protein sequence ID" value="SDQ09492.1"/>
    <property type="molecule type" value="Genomic_DNA"/>
</dbReference>
<dbReference type="SMART" id="SM00867">
    <property type="entry name" value="YceI"/>
    <property type="match status" value="1"/>
</dbReference>